<name>A0A812ZS38_9DINO</name>
<reference evidence="4" key="1">
    <citation type="submission" date="2021-02" db="EMBL/GenBank/DDBJ databases">
        <authorList>
            <person name="Dougan E. K."/>
            <person name="Rhodes N."/>
            <person name="Thang M."/>
            <person name="Chan C."/>
        </authorList>
    </citation>
    <scope>NUCLEOTIDE SEQUENCE</scope>
</reference>
<dbReference type="SUPFAM" id="SSF55120">
    <property type="entry name" value="Pseudouridine synthase"/>
    <property type="match status" value="1"/>
</dbReference>
<feature type="region of interest" description="Disordered" evidence="2">
    <location>
        <begin position="366"/>
        <end position="404"/>
    </location>
</feature>
<dbReference type="GO" id="GO:0003723">
    <property type="term" value="F:RNA binding"/>
    <property type="evidence" value="ECO:0007669"/>
    <property type="project" value="InterPro"/>
</dbReference>
<dbReference type="EMBL" id="CAJNJA010049797">
    <property type="protein sequence ID" value="CAE7838584.1"/>
    <property type="molecule type" value="Genomic_DNA"/>
</dbReference>
<dbReference type="InterPro" id="IPR020103">
    <property type="entry name" value="PsdUridine_synth_cat_dom_sf"/>
</dbReference>
<proteinExistence type="inferred from homology"/>
<dbReference type="Pfam" id="PF00849">
    <property type="entry name" value="PseudoU_synth_2"/>
    <property type="match status" value="1"/>
</dbReference>
<dbReference type="PANTHER" id="PTHR21600:SF87">
    <property type="entry name" value="RNA PSEUDOURIDYLATE SYNTHASE DOMAIN-CONTAINING PROTEIN 1"/>
    <property type="match status" value="1"/>
</dbReference>
<evidence type="ECO:0000259" key="3">
    <source>
        <dbReference type="Pfam" id="PF00849"/>
    </source>
</evidence>
<dbReference type="InterPro" id="IPR050188">
    <property type="entry name" value="RluA_PseudoU_synthase"/>
</dbReference>
<evidence type="ECO:0000313" key="5">
    <source>
        <dbReference type="Proteomes" id="UP000601435"/>
    </source>
</evidence>
<dbReference type="GO" id="GO:0009982">
    <property type="term" value="F:pseudouridine synthase activity"/>
    <property type="evidence" value="ECO:0007669"/>
    <property type="project" value="InterPro"/>
</dbReference>
<dbReference type="InterPro" id="IPR006145">
    <property type="entry name" value="PsdUridine_synth_RsuA/RluA"/>
</dbReference>
<protein>
    <recommendedName>
        <fullName evidence="3">Pseudouridine synthase RsuA/RluA-like domain-containing protein</fullName>
    </recommendedName>
</protein>
<comment type="similarity">
    <text evidence="1">Belongs to the pseudouridine synthase RluA family.</text>
</comment>
<evidence type="ECO:0000256" key="1">
    <source>
        <dbReference type="ARBA" id="ARBA00010876"/>
    </source>
</evidence>
<feature type="domain" description="Pseudouridine synthase RsuA/RluA-like" evidence="3">
    <location>
        <begin position="137"/>
        <end position="281"/>
    </location>
</feature>
<dbReference type="OrthoDB" id="424794at2759"/>
<evidence type="ECO:0000313" key="4">
    <source>
        <dbReference type="EMBL" id="CAE7838584.1"/>
    </source>
</evidence>
<dbReference type="CDD" id="cd02869">
    <property type="entry name" value="PseudoU_synth_RluA_like"/>
    <property type="match status" value="1"/>
</dbReference>
<dbReference type="PANTHER" id="PTHR21600">
    <property type="entry name" value="MITOCHONDRIAL RNA PSEUDOURIDINE SYNTHASE"/>
    <property type="match status" value="1"/>
</dbReference>
<dbReference type="Gene3D" id="3.30.2350.10">
    <property type="entry name" value="Pseudouridine synthase"/>
    <property type="match status" value="1"/>
</dbReference>
<dbReference type="GO" id="GO:0000455">
    <property type="term" value="P:enzyme-directed rRNA pseudouridine synthesis"/>
    <property type="evidence" value="ECO:0007669"/>
    <property type="project" value="TreeGrafter"/>
</dbReference>
<accession>A0A812ZS38</accession>
<evidence type="ECO:0000256" key="2">
    <source>
        <dbReference type="SAM" id="MobiDB-lite"/>
    </source>
</evidence>
<organism evidence="4 5">
    <name type="scientific">Symbiodinium necroappetens</name>
    <dbReference type="NCBI Taxonomy" id="1628268"/>
    <lineage>
        <taxon>Eukaryota</taxon>
        <taxon>Sar</taxon>
        <taxon>Alveolata</taxon>
        <taxon>Dinophyceae</taxon>
        <taxon>Suessiales</taxon>
        <taxon>Symbiodiniaceae</taxon>
        <taxon>Symbiodinium</taxon>
    </lineage>
</organism>
<dbReference type="Proteomes" id="UP000601435">
    <property type="component" value="Unassembled WGS sequence"/>
</dbReference>
<comment type="caution">
    <text evidence="4">The sequence shown here is derived from an EMBL/GenBank/DDBJ whole genome shotgun (WGS) entry which is preliminary data.</text>
</comment>
<gene>
    <name evidence="4" type="ORF">SNEC2469_LOCUS25325</name>
</gene>
<dbReference type="AlphaFoldDB" id="A0A812ZS38"/>
<keyword evidence="5" id="KW-1185">Reference proteome</keyword>
<sequence>MPACSMAMTPVDEWNELEQRDHHVIMSEELFQKARAQFNRGEVVYLHHVVAVAFPELPTINAARKALRQGRVLLDGREERGHDTLAPSAGSCLTARLGSVDDFIPEVDTVLSSFNEKSERLEARIHLLQESRKSGWAVVNKPAGLHCRPCGFNAKLLTLEDYLPALVGPPLQGTHCKGPRACHRLDFRVAGPVVVATSQEAMRSIKEAFENRRVKKEYRAIVCGSPARLGKQCVSVSVDGEEATTLVEVLQTVPCPHYGELAELSLVPITGRHHQLRHHCSEVLGTPIVNEEGDRCSMLLPLHGRSELGRRCPHTSREVVAICFCRPLRSPFQIPARTPTAMLRCGYQSRSASNVCFEHRNGLTTRAGAPQAMERPTGQIRGRPKSPCSRKVLAASSRLNQKSV</sequence>